<reference evidence="1" key="1">
    <citation type="journal article" date="2022" name="Front. Genet.">
        <title>Chromosome-Scale Assembly of the Dendrobium nobile Genome Provides Insights Into the Molecular Mechanism of the Biosynthesis of the Medicinal Active Ingredient of Dendrobium.</title>
        <authorList>
            <person name="Xu Q."/>
            <person name="Niu S.-C."/>
            <person name="Li K.-L."/>
            <person name="Zheng P.-J."/>
            <person name="Zhang X.-J."/>
            <person name="Jia Y."/>
            <person name="Liu Y."/>
            <person name="Niu Y.-X."/>
            <person name="Yu L.-H."/>
            <person name="Chen D.-F."/>
            <person name="Zhang G.-Q."/>
        </authorList>
    </citation>
    <scope>NUCLEOTIDE SEQUENCE</scope>
    <source>
        <tissue evidence="1">Leaf</tissue>
    </source>
</reference>
<keyword evidence="2" id="KW-1185">Reference proteome</keyword>
<protein>
    <submittedName>
        <fullName evidence="1">Uncharacterized protein</fullName>
    </submittedName>
</protein>
<sequence>MLNVFLEPIVGNPLMDFSNKLRKLKSSIKNKDWASTNAIQLSFHNLHDKQKTLFTLLDYDPTNLPLNSSLKATNGEIANLTSSWTSSVSLRAKAKWIKDEEDDLKFLYSKIRIRKNFNSVALCIALCGNSGNIGNAKQKVIAHF</sequence>
<comment type="caution">
    <text evidence="1">The sequence shown here is derived from an EMBL/GenBank/DDBJ whole genome shotgun (WGS) entry which is preliminary data.</text>
</comment>
<organism evidence="1 2">
    <name type="scientific">Dendrobium nobile</name>
    <name type="common">Orchid</name>
    <dbReference type="NCBI Taxonomy" id="94219"/>
    <lineage>
        <taxon>Eukaryota</taxon>
        <taxon>Viridiplantae</taxon>
        <taxon>Streptophyta</taxon>
        <taxon>Embryophyta</taxon>
        <taxon>Tracheophyta</taxon>
        <taxon>Spermatophyta</taxon>
        <taxon>Magnoliopsida</taxon>
        <taxon>Liliopsida</taxon>
        <taxon>Asparagales</taxon>
        <taxon>Orchidaceae</taxon>
        <taxon>Epidendroideae</taxon>
        <taxon>Malaxideae</taxon>
        <taxon>Dendrobiinae</taxon>
        <taxon>Dendrobium</taxon>
    </lineage>
</organism>
<accession>A0A8T3A425</accession>
<dbReference type="OrthoDB" id="10465164at2759"/>
<proteinExistence type="predicted"/>
<dbReference type="SMR" id="A0A8T3A425"/>
<evidence type="ECO:0000313" key="2">
    <source>
        <dbReference type="Proteomes" id="UP000829196"/>
    </source>
</evidence>
<evidence type="ECO:0000313" key="1">
    <source>
        <dbReference type="EMBL" id="KAI0488800.1"/>
    </source>
</evidence>
<name>A0A8T3A425_DENNO</name>
<dbReference type="AlphaFoldDB" id="A0A8T3A425"/>
<gene>
    <name evidence="1" type="ORF">KFK09_028639</name>
</gene>
<dbReference type="Proteomes" id="UP000829196">
    <property type="component" value="Unassembled WGS sequence"/>
</dbReference>
<dbReference type="EMBL" id="JAGYWB010000019">
    <property type="protein sequence ID" value="KAI0488800.1"/>
    <property type="molecule type" value="Genomic_DNA"/>
</dbReference>